<evidence type="ECO:0000313" key="2">
    <source>
        <dbReference type="Proteomes" id="UP000032289"/>
    </source>
</evidence>
<evidence type="ECO:0000313" key="1">
    <source>
        <dbReference type="EMBL" id="KIU25055.1"/>
    </source>
</evidence>
<dbReference type="Proteomes" id="UP000032289">
    <property type="component" value="Unassembled WGS sequence"/>
</dbReference>
<dbReference type="Pfam" id="PF11148">
    <property type="entry name" value="DUF2922"/>
    <property type="match status" value="1"/>
</dbReference>
<protein>
    <recommendedName>
        <fullName evidence="3">DUF2922 domain-containing protein</fullName>
    </recommendedName>
</protein>
<comment type="caution">
    <text evidence="1">The sequence shown here is derived from an EMBL/GenBank/DDBJ whole genome shotgun (WGS) entry which is preliminary data.</text>
</comment>
<evidence type="ECO:0008006" key="3">
    <source>
        <dbReference type="Google" id="ProtNLM"/>
    </source>
</evidence>
<dbReference type="InterPro" id="IPR021321">
    <property type="entry name" value="DUF2922"/>
</dbReference>
<reference evidence="1 2" key="1">
    <citation type="journal article" date="2015" name="Microbiology (Mosc.)">
        <title>Genomics of the Weissella cibaria species with an examination of its metabolic traits.</title>
        <authorList>
            <person name="Lynch K.M."/>
            <person name="Lucid A."/>
            <person name="Arendt E.K."/>
            <person name="Sleator R.D."/>
            <person name="Lucey B."/>
            <person name="Coffey A."/>
        </authorList>
    </citation>
    <scope>NUCLEOTIDE SEQUENCE [LARGE SCALE GENOMIC DNA]</scope>
    <source>
        <strain evidence="1 2">AB3b</strain>
    </source>
</reference>
<proteinExistence type="predicted"/>
<name>A0A0D1LYQ6_9LACO</name>
<dbReference type="AlphaFoldDB" id="A0A0D1LYQ6"/>
<organism evidence="1 2">
    <name type="scientific">Weissella cibaria</name>
    <dbReference type="NCBI Taxonomy" id="137591"/>
    <lineage>
        <taxon>Bacteria</taxon>
        <taxon>Bacillati</taxon>
        <taxon>Bacillota</taxon>
        <taxon>Bacilli</taxon>
        <taxon>Lactobacillales</taxon>
        <taxon>Lactobacillaceae</taxon>
        <taxon>Weissella</taxon>
    </lineage>
</organism>
<dbReference type="RefSeq" id="WP_043940925.1">
    <property type="nucleotide sequence ID" value="NZ_JWHT01000016.1"/>
</dbReference>
<gene>
    <name evidence="1" type="ORF">ab3b_00780</name>
</gene>
<accession>A0A0D1LYQ6</accession>
<dbReference type="PATRIC" id="fig|137591.24.peg.761"/>
<dbReference type="EMBL" id="JWHT01000016">
    <property type="protein sequence ID" value="KIU25055.1"/>
    <property type="molecule type" value="Genomic_DNA"/>
</dbReference>
<sequence>MKTLDLVFAAKNTDKPGAKAHWKLKDVDENLAPAVVEQAMRDLASFDFLVDAKGVQRFGDPIGAAYVVTTKDPLF</sequence>